<organism evidence="6 7">
    <name type="scientific">Lactobacillus kullabergensis</name>
    <dbReference type="NCBI Taxonomy" id="1218493"/>
    <lineage>
        <taxon>Bacteria</taxon>
        <taxon>Bacillati</taxon>
        <taxon>Bacillota</taxon>
        <taxon>Bacilli</taxon>
        <taxon>Lactobacillales</taxon>
        <taxon>Lactobacillaceae</taxon>
        <taxon>Lactobacillus</taxon>
    </lineage>
</organism>
<dbReference type="Pfam" id="PF03466">
    <property type="entry name" value="LysR_substrate"/>
    <property type="match status" value="1"/>
</dbReference>
<dbReference type="InterPro" id="IPR005119">
    <property type="entry name" value="LysR_subst-bd"/>
</dbReference>
<dbReference type="HOGENOM" id="CLU_039613_6_2_9"/>
<dbReference type="FunFam" id="1.10.10.10:FF:000001">
    <property type="entry name" value="LysR family transcriptional regulator"/>
    <property type="match status" value="1"/>
</dbReference>
<dbReference type="Gene3D" id="1.10.10.10">
    <property type="entry name" value="Winged helix-like DNA-binding domain superfamily/Winged helix DNA-binding domain"/>
    <property type="match status" value="1"/>
</dbReference>
<keyword evidence="2" id="KW-0805">Transcription regulation</keyword>
<dbReference type="GO" id="GO:0032993">
    <property type="term" value="C:protein-DNA complex"/>
    <property type="evidence" value="ECO:0007669"/>
    <property type="project" value="TreeGrafter"/>
</dbReference>
<dbReference type="PANTHER" id="PTHR30346">
    <property type="entry name" value="TRANSCRIPTIONAL DUAL REGULATOR HCAR-RELATED"/>
    <property type="match status" value="1"/>
</dbReference>
<proteinExistence type="inferred from homology"/>
<dbReference type="Proteomes" id="UP000033533">
    <property type="component" value="Unassembled WGS sequence"/>
</dbReference>
<dbReference type="InterPro" id="IPR000847">
    <property type="entry name" value="LysR_HTH_N"/>
</dbReference>
<evidence type="ECO:0000256" key="3">
    <source>
        <dbReference type="ARBA" id="ARBA00023125"/>
    </source>
</evidence>
<dbReference type="SUPFAM" id="SSF46785">
    <property type="entry name" value="Winged helix' DNA-binding domain"/>
    <property type="match status" value="1"/>
</dbReference>
<feature type="domain" description="HTH lysR-type" evidence="5">
    <location>
        <begin position="1"/>
        <end position="58"/>
    </location>
</feature>
<evidence type="ECO:0000259" key="5">
    <source>
        <dbReference type="PROSITE" id="PS50931"/>
    </source>
</evidence>
<dbReference type="PROSITE" id="PS50931">
    <property type="entry name" value="HTH_LYSR"/>
    <property type="match status" value="1"/>
</dbReference>
<dbReference type="EMBL" id="JXBY01000026">
    <property type="protein sequence ID" value="KJY54439.1"/>
    <property type="molecule type" value="Genomic_DNA"/>
</dbReference>
<accession>A0A0F4L853</accession>
<gene>
    <name evidence="6" type="ORF">JF76_16680</name>
</gene>
<evidence type="ECO:0000256" key="4">
    <source>
        <dbReference type="ARBA" id="ARBA00023163"/>
    </source>
</evidence>
<dbReference type="RefSeq" id="WP_045928641.1">
    <property type="nucleotide sequence ID" value="NZ_JBHSZS010000026.1"/>
</dbReference>
<dbReference type="CDD" id="cd05466">
    <property type="entry name" value="PBP2_LTTR_substrate"/>
    <property type="match status" value="1"/>
</dbReference>
<dbReference type="PRINTS" id="PR00039">
    <property type="entry name" value="HTHLYSR"/>
</dbReference>
<keyword evidence="4" id="KW-0804">Transcription</keyword>
<dbReference type="InterPro" id="IPR036388">
    <property type="entry name" value="WH-like_DNA-bd_sf"/>
</dbReference>
<dbReference type="Gene3D" id="3.40.190.10">
    <property type="entry name" value="Periplasmic binding protein-like II"/>
    <property type="match status" value="2"/>
</dbReference>
<dbReference type="InterPro" id="IPR036390">
    <property type="entry name" value="WH_DNA-bd_sf"/>
</dbReference>
<dbReference type="AlphaFoldDB" id="A0A0F4L853"/>
<comment type="caution">
    <text evidence="6">The sequence shown here is derived from an EMBL/GenBank/DDBJ whole genome shotgun (WGS) entry which is preliminary data.</text>
</comment>
<name>A0A0F4L853_9LACO</name>
<reference evidence="6 7" key="1">
    <citation type="submission" date="2014-12" db="EMBL/GenBank/DDBJ databases">
        <title>Comparative genomics of the lactic acid bacteria isolated from the honey bee gut.</title>
        <authorList>
            <person name="Ellegaard K.M."/>
            <person name="Tamarit D."/>
            <person name="Javelind E."/>
            <person name="Olofsson T."/>
            <person name="Andersson S.G."/>
            <person name="Vasquez A."/>
        </authorList>
    </citation>
    <scope>NUCLEOTIDE SEQUENCE [LARGE SCALE GENOMIC DNA]</scope>
    <source>
        <strain evidence="6 7">Biut2</strain>
    </source>
</reference>
<dbReference type="Pfam" id="PF00126">
    <property type="entry name" value="HTH_1"/>
    <property type="match status" value="1"/>
</dbReference>
<comment type="similarity">
    <text evidence="1">Belongs to the LysR transcriptional regulatory family.</text>
</comment>
<dbReference type="GO" id="GO:0003700">
    <property type="term" value="F:DNA-binding transcription factor activity"/>
    <property type="evidence" value="ECO:0007669"/>
    <property type="project" value="InterPro"/>
</dbReference>
<evidence type="ECO:0000313" key="6">
    <source>
        <dbReference type="EMBL" id="KJY54439.1"/>
    </source>
</evidence>
<keyword evidence="3" id="KW-0238">DNA-binding</keyword>
<dbReference type="PANTHER" id="PTHR30346:SF0">
    <property type="entry name" value="HCA OPERON TRANSCRIPTIONAL ACTIVATOR HCAR"/>
    <property type="match status" value="1"/>
</dbReference>
<dbReference type="SUPFAM" id="SSF53850">
    <property type="entry name" value="Periplasmic binding protein-like II"/>
    <property type="match status" value="1"/>
</dbReference>
<evidence type="ECO:0000313" key="7">
    <source>
        <dbReference type="Proteomes" id="UP000033533"/>
    </source>
</evidence>
<sequence>MNFTQLRCFIKAVDNSSFTLAARELNFTQPAISKNIRDLENELEITLIIREHHRITLTKGGRYFYKIARNMVDDMDNTTEFLKSQKGRIGSSLRIGVCEIPLEEEVLPAVLRKLRAYDSNLDIQFINVEETTISEILNHHVDICLVSYDTVAAIQNIQFVKLITGKFLVACPVNSALSKQKMITLSDLQKQRVFLFDPNSTLNFKTQNDLISGIGVKHIKFVRDFFKMKLYVKASWGYGVIPNFAKDYDKTAIKYVPLDYPAISPYGIAYINSSVQDMDVAKVINTFKRVCVHVLE</sequence>
<dbReference type="GO" id="GO:0003677">
    <property type="term" value="F:DNA binding"/>
    <property type="evidence" value="ECO:0007669"/>
    <property type="project" value="UniProtKB-KW"/>
</dbReference>
<evidence type="ECO:0000256" key="2">
    <source>
        <dbReference type="ARBA" id="ARBA00023015"/>
    </source>
</evidence>
<dbReference type="STRING" id="1218493.JF76_16680"/>
<dbReference type="OrthoDB" id="9785745at2"/>
<dbReference type="PATRIC" id="fig|1218493.3.peg.1745"/>
<protein>
    <recommendedName>
        <fullName evidence="5">HTH lysR-type domain-containing protein</fullName>
    </recommendedName>
</protein>
<evidence type="ECO:0000256" key="1">
    <source>
        <dbReference type="ARBA" id="ARBA00009437"/>
    </source>
</evidence>